<dbReference type="Proteomes" id="UP000094808">
    <property type="component" value="Unassembled WGS sequence"/>
</dbReference>
<name>A0A853RAD9_9VIBR</name>
<protein>
    <submittedName>
        <fullName evidence="1">Uncharacterized protein</fullName>
    </submittedName>
</protein>
<evidence type="ECO:0000313" key="2">
    <source>
        <dbReference type="Proteomes" id="UP000094808"/>
    </source>
</evidence>
<proteinExistence type="predicted"/>
<comment type="caution">
    <text evidence="1">The sequence shown here is derived from an EMBL/GenBank/DDBJ whole genome shotgun (WGS) entry which is preliminary data.</text>
</comment>
<gene>
    <name evidence="1" type="ORF">A1QS_12910</name>
</gene>
<keyword evidence="2" id="KW-1185">Reference proteome</keyword>
<organism evidence="1 2">
    <name type="scientific">Vibrio ordalii FS-238</name>
    <dbReference type="NCBI Taxonomy" id="617133"/>
    <lineage>
        <taxon>Bacteria</taxon>
        <taxon>Pseudomonadati</taxon>
        <taxon>Pseudomonadota</taxon>
        <taxon>Gammaproteobacteria</taxon>
        <taxon>Vibrionales</taxon>
        <taxon>Vibrionaceae</taxon>
        <taxon>Vibrio</taxon>
    </lineage>
</organism>
<dbReference type="EMBL" id="AJYS02000026">
    <property type="protein sequence ID" value="OEE41818.1"/>
    <property type="molecule type" value="Genomic_DNA"/>
</dbReference>
<accession>A0A853RAD9</accession>
<sequence>MCAKSNLVSRIKAKLSFEREAHYAKKLSAVLEVFRERGRVRSQCGLMLMGDYILGKNLAFPFCNEVHLV</sequence>
<dbReference type="AlphaFoldDB" id="A0A853RAD9"/>
<evidence type="ECO:0000313" key="1">
    <source>
        <dbReference type="EMBL" id="OEE41818.1"/>
    </source>
</evidence>
<reference evidence="1 2" key="1">
    <citation type="journal article" date="2012" name="Science">
        <title>Ecological populations of bacteria act as socially cohesive units of antibiotic production and resistance.</title>
        <authorList>
            <person name="Cordero O.X."/>
            <person name="Wildschutte H."/>
            <person name="Kirkup B."/>
            <person name="Proehl S."/>
            <person name="Ngo L."/>
            <person name="Hussain F."/>
            <person name="Le Roux F."/>
            <person name="Mincer T."/>
            <person name="Polz M.F."/>
        </authorList>
    </citation>
    <scope>NUCLEOTIDE SEQUENCE [LARGE SCALE GENOMIC DNA]</scope>
    <source>
        <strain evidence="1 2">FS-238</strain>
    </source>
</reference>